<evidence type="ECO:0000313" key="3">
    <source>
        <dbReference type="Proteomes" id="UP001231587"/>
    </source>
</evidence>
<evidence type="ECO:0000313" key="2">
    <source>
        <dbReference type="EMBL" id="MDQ0334713.1"/>
    </source>
</evidence>
<proteinExistence type="predicted"/>
<comment type="caution">
    <text evidence="2">The sequence shown here is derived from an EMBL/GenBank/DDBJ whole genome shotgun (WGS) entry which is preliminary data.</text>
</comment>
<dbReference type="InterPro" id="IPR009061">
    <property type="entry name" value="DNA-bd_dom_put_sf"/>
</dbReference>
<organism evidence="2 3">
    <name type="scientific">Formosa algae</name>
    <dbReference type="NCBI Taxonomy" id="225843"/>
    <lineage>
        <taxon>Bacteria</taxon>
        <taxon>Pseudomonadati</taxon>
        <taxon>Bacteroidota</taxon>
        <taxon>Flavobacteriia</taxon>
        <taxon>Flavobacteriales</taxon>
        <taxon>Flavobacteriaceae</taxon>
        <taxon>Formosa</taxon>
    </lineage>
</organism>
<dbReference type="Proteomes" id="UP001231587">
    <property type="component" value="Unassembled WGS sequence"/>
</dbReference>
<dbReference type="Pfam" id="PF12728">
    <property type="entry name" value="HTH_17"/>
    <property type="match status" value="1"/>
</dbReference>
<evidence type="ECO:0000259" key="1">
    <source>
        <dbReference type="Pfam" id="PF12728"/>
    </source>
</evidence>
<feature type="domain" description="Helix-turn-helix" evidence="1">
    <location>
        <begin position="54"/>
        <end position="100"/>
    </location>
</feature>
<name>A0ABU0CF78_9FLAO</name>
<dbReference type="InterPro" id="IPR041657">
    <property type="entry name" value="HTH_17"/>
</dbReference>
<protein>
    <submittedName>
        <fullName evidence="2">DNA-binding transcriptional regulator AlpA</fullName>
    </submittedName>
</protein>
<sequence length="124" mass="14934">MVETYKITTMEVPPFTQTQLDVIEIKHSNIKILNYLHHWEKTKQEQEEEDPKNIDEISLITGYTKKTLYGYCQKNQIPHYKKNGRLFFFKSEIIEWIKEGKQKTLKEIHSDTDDFLTNKNKRLK</sequence>
<dbReference type="EMBL" id="JAUSUU010000003">
    <property type="protein sequence ID" value="MDQ0334713.1"/>
    <property type="molecule type" value="Genomic_DNA"/>
</dbReference>
<dbReference type="GO" id="GO:0003677">
    <property type="term" value="F:DNA binding"/>
    <property type="evidence" value="ECO:0007669"/>
    <property type="project" value="UniProtKB-KW"/>
</dbReference>
<dbReference type="SUPFAM" id="SSF46955">
    <property type="entry name" value="Putative DNA-binding domain"/>
    <property type="match status" value="1"/>
</dbReference>
<keyword evidence="3" id="KW-1185">Reference proteome</keyword>
<keyword evidence="2" id="KW-0238">DNA-binding</keyword>
<accession>A0ABU0CF78</accession>
<dbReference type="RefSeq" id="WP_198151406.1">
    <property type="nucleotide sequence ID" value="NZ_JAGGJQ010000003.1"/>
</dbReference>
<reference evidence="2 3" key="1">
    <citation type="submission" date="2023-07" db="EMBL/GenBank/DDBJ databases">
        <title>Genomic Encyclopedia of Type Strains, Phase IV (KMG-IV): sequencing the most valuable type-strain genomes for metagenomic binning, comparative biology and taxonomic classification.</title>
        <authorList>
            <person name="Goeker M."/>
        </authorList>
    </citation>
    <scope>NUCLEOTIDE SEQUENCE [LARGE SCALE GENOMIC DNA]</scope>
    <source>
        <strain evidence="2 3">DSM 16476</strain>
    </source>
</reference>
<gene>
    <name evidence="2" type="ORF">J2Z57_001146</name>
</gene>